<protein>
    <recommendedName>
        <fullName evidence="2">YdbS-like PH domain-containing protein</fullName>
    </recommendedName>
</protein>
<dbReference type="InterPro" id="IPR005182">
    <property type="entry name" value="YdbS-like_PH"/>
</dbReference>
<comment type="caution">
    <text evidence="3">The sequence shown here is derived from an EMBL/GenBank/DDBJ whole genome shotgun (WGS) entry which is preliminary data.</text>
</comment>
<evidence type="ECO:0000256" key="1">
    <source>
        <dbReference type="SAM" id="Phobius"/>
    </source>
</evidence>
<sequence>MDWPPLLESEETLLWESKPAPRCYTFRNWRRTILGLLLLTLAIYWEITGLGLPTGFGPALLGWFLLPLFAAGLWFSVGHYILARREWENVFYGASNRRLLVQRGLIQSRRRSLDLDKVSGYRLHPHGQHLADVQVFVAHEKKSLTFHCIEHPEQLTAILEKAMAEHEPPTFATSSEKPE</sequence>
<dbReference type="RefSeq" id="WP_040100570.1">
    <property type="nucleotide sequence ID" value="NZ_JWJD01000007.1"/>
</dbReference>
<reference evidence="3 4" key="1">
    <citation type="submission" date="2014-12" db="EMBL/GenBank/DDBJ databases">
        <title>Genomes of Geoalkalibacter ferrihydriticus and Geoalkalibacter subterraneus, two haloalkaliphilic metal-reducing members of the Geobacteraceae.</title>
        <authorList>
            <person name="Badalamenti J.P."/>
            <person name="Torres C.I."/>
            <person name="Krajmalnik-Brown R."/>
            <person name="Bond D.R."/>
        </authorList>
    </citation>
    <scope>NUCLEOTIDE SEQUENCE [LARGE SCALE GENOMIC DNA]</scope>
    <source>
        <strain evidence="3 4">DSM 17813</strain>
    </source>
</reference>
<name>A0A0C2DQT7_9BACT</name>
<keyword evidence="1" id="KW-0812">Transmembrane</keyword>
<dbReference type="Pfam" id="PF03703">
    <property type="entry name" value="bPH_2"/>
    <property type="match status" value="1"/>
</dbReference>
<proteinExistence type="predicted"/>
<dbReference type="Proteomes" id="UP000035068">
    <property type="component" value="Unassembled WGS sequence"/>
</dbReference>
<evidence type="ECO:0000313" key="4">
    <source>
        <dbReference type="Proteomes" id="UP000035068"/>
    </source>
</evidence>
<feature type="domain" description="YdbS-like PH" evidence="2">
    <location>
        <begin position="87"/>
        <end position="157"/>
    </location>
</feature>
<dbReference type="AlphaFoldDB" id="A0A0C2DQT7"/>
<keyword evidence="1" id="KW-0472">Membrane</keyword>
<keyword evidence="1" id="KW-1133">Transmembrane helix</keyword>
<evidence type="ECO:0000313" key="3">
    <source>
        <dbReference type="EMBL" id="KIH75794.1"/>
    </source>
</evidence>
<organism evidence="3 4">
    <name type="scientific">Geoalkalibacter ferrihydriticus DSM 17813</name>
    <dbReference type="NCBI Taxonomy" id="1121915"/>
    <lineage>
        <taxon>Bacteria</taxon>
        <taxon>Pseudomonadati</taxon>
        <taxon>Thermodesulfobacteriota</taxon>
        <taxon>Desulfuromonadia</taxon>
        <taxon>Desulfuromonadales</taxon>
        <taxon>Geoalkalibacteraceae</taxon>
        <taxon>Geoalkalibacter</taxon>
    </lineage>
</organism>
<accession>A0A0C2DQT7</accession>
<feature type="transmembrane region" description="Helical" evidence="1">
    <location>
        <begin position="60"/>
        <end position="82"/>
    </location>
</feature>
<keyword evidence="4" id="KW-1185">Reference proteome</keyword>
<feature type="transmembrane region" description="Helical" evidence="1">
    <location>
        <begin position="32"/>
        <end position="54"/>
    </location>
</feature>
<dbReference type="EMBL" id="JWJD01000007">
    <property type="protein sequence ID" value="KIH75794.1"/>
    <property type="molecule type" value="Genomic_DNA"/>
</dbReference>
<evidence type="ECO:0000259" key="2">
    <source>
        <dbReference type="Pfam" id="PF03703"/>
    </source>
</evidence>
<gene>
    <name evidence="3" type="ORF">GFER_14460</name>
</gene>